<dbReference type="SUPFAM" id="SSF50199">
    <property type="entry name" value="Staphylococcal nuclease"/>
    <property type="match status" value="1"/>
</dbReference>
<dbReference type="EMBL" id="CAJOBH010031764">
    <property type="protein sequence ID" value="CAF4280732.1"/>
    <property type="molecule type" value="Genomic_DNA"/>
</dbReference>
<proteinExistence type="predicted"/>
<comment type="caution">
    <text evidence="3">The sequence shown here is derived from an EMBL/GenBank/DDBJ whole genome shotgun (WGS) entry which is preliminary data.</text>
</comment>
<evidence type="ECO:0000313" key="3">
    <source>
        <dbReference type="EMBL" id="CAF4405656.1"/>
    </source>
</evidence>
<accession>A0A8S2VY59</accession>
<organism evidence="3 4">
    <name type="scientific">Rotaria magnacalcarata</name>
    <dbReference type="NCBI Taxonomy" id="392030"/>
    <lineage>
        <taxon>Eukaryota</taxon>
        <taxon>Metazoa</taxon>
        <taxon>Spiralia</taxon>
        <taxon>Gnathifera</taxon>
        <taxon>Rotifera</taxon>
        <taxon>Eurotatoria</taxon>
        <taxon>Bdelloidea</taxon>
        <taxon>Philodinida</taxon>
        <taxon>Philodinidae</taxon>
        <taxon>Rotaria</taxon>
    </lineage>
</organism>
<dbReference type="Pfam" id="PF00565">
    <property type="entry name" value="SNase"/>
    <property type="match status" value="1"/>
</dbReference>
<dbReference type="PROSITE" id="PS50830">
    <property type="entry name" value="TNASE_3"/>
    <property type="match status" value="1"/>
</dbReference>
<reference evidence="3" key="1">
    <citation type="submission" date="2021-02" db="EMBL/GenBank/DDBJ databases">
        <authorList>
            <person name="Nowell W R."/>
        </authorList>
    </citation>
    <scope>NUCLEOTIDE SEQUENCE</scope>
</reference>
<gene>
    <name evidence="2" type="ORF">BYL167_LOCUS26692</name>
    <name evidence="3" type="ORF">GIL414_LOCUS30366</name>
</gene>
<dbReference type="GO" id="GO:0005634">
    <property type="term" value="C:nucleus"/>
    <property type="evidence" value="ECO:0007669"/>
    <property type="project" value="TreeGrafter"/>
</dbReference>
<sequence length="94" mass="10486">QPPMDAIVEFVRDGNTVRCLLMPSYHLVTVQLTGIKCPMLKREGSSNENNEPFAEEAKQFVDTRLLQRQVKVILDGVNNQNLVGTLLHPNGNIA</sequence>
<evidence type="ECO:0000313" key="2">
    <source>
        <dbReference type="EMBL" id="CAF4280732.1"/>
    </source>
</evidence>
<dbReference type="Proteomes" id="UP000681967">
    <property type="component" value="Unassembled WGS sequence"/>
</dbReference>
<name>A0A8S2VY59_9BILA</name>
<dbReference type="GO" id="GO:0005829">
    <property type="term" value="C:cytosol"/>
    <property type="evidence" value="ECO:0007669"/>
    <property type="project" value="TreeGrafter"/>
</dbReference>
<dbReference type="InterPro" id="IPR016071">
    <property type="entry name" value="Staphylococal_nuclease_OB-fold"/>
</dbReference>
<dbReference type="GO" id="GO:0006402">
    <property type="term" value="P:mRNA catabolic process"/>
    <property type="evidence" value="ECO:0007669"/>
    <property type="project" value="TreeGrafter"/>
</dbReference>
<dbReference type="FunFam" id="2.40.50.90:FF:000002">
    <property type="entry name" value="Staphylococcal nuclease domain-containing protein"/>
    <property type="match status" value="1"/>
</dbReference>
<dbReference type="Gene3D" id="2.40.50.90">
    <property type="match status" value="1"/>
</dbReference>
<dbReference type="EMBL" id="CAJOBJ010058012">
    <property type="protein sequence ID" value="CAF4405656.1"/>
    <property type="molecule type" value="Genomic_DNA"/>
</dbReference>
<dbReference type="InterPro" id="IPR035437">
    <property type="entry name" value="SNase_OB-fold_sf"/>
</dbReference>
<feature type="domain" description="TNase-like" evidence="1">
    <location>
        <begin position="2"/>
        <end position="94"/>
    </location>
</feature>
<dbReference type="SMART" id="SM00318">
    <property type="entry name" value="SNc"/>
    <property type="match status" value="1"/>
</dbReference>
<dbReference type="GO" id="GO:0003723">
    <property type="term" value="F:RNA binding"/>
    <property type="evidence" value="ECO:0007669"/>
    <property type="project" value="TreeGrafter"/>
</dbReference>
<dbReference type="GO" id="GO:0004518">
    <property type="term" value="F:nuclease activity"/>
    <property type="evidence" value="ECO:0007669"/>
    <property type="project" value="TreeGrafter"/>
</dbReference>
<dbReference type="Proteomes" id="UP000681720">
    <property type="component" value="Unassembled WGS sequence"/>
</dbReference>
<dbReference type="PANTHER" id="PTHR12302">
    <property type="entry name" value="EBNA2 BINDING PROTEIN P100"/>
    <property type="match status" value="1"/>
</dbReference>
<feature type="non-terminal residue" evidence="3">
    <location>
        <position position="94"/>
    </location>
</feature>
<evidence type="ECO:0000313" key="4">
    <source>
        <dbReference type="Proteomes" id="UP000681720"/>
    </source>
</evidence>
<dbReference type="PANTHER" id="PTHR12302:SF2">
    <property type="entry name" value="STAPHYLOCOCCAL NUCLEASE DOMAIN-CONTAINING PROTEIN 1"/>
    <property type="match status" value="1"/>
</dbReference>
<feature type="non-terminal residue" evidence="3">
    <location>
        <position position="1"/>
    </location>
</feature>
<protein>
    <recommendedName>
        <fullName evidence="1">TNase-like domain-containing protein</fullName>
    </recommendedName>
</protein>
<dbReference type="AlphaFoldDB" id="A0A8S2VY59"/>
<evidence type="ECO:0000259" key="1">
    <source>
        <dbReference type="PROSITE" id="PS50830"/>
    </source>
</evidence>